<proteinExistence type="predicted"/>
<dbReference type="Proteomes" id="UP000240211">
    <property type="component" value="Segment"/>
</dbReference>
<protein>
    <submittedName>
        <fullName evidence="1">Uncharacterized protein</fullName>
    </submittedName>
</protein>
<gene>
    <name evidence="1" type="ORF">YSP2_97</name>
</gene>
<evidence type="ECO:0000313" key="2">
    <source>
        <dbReference type="Proteomes" id="UP000240211"/>
    </source>
</evidence>
<accession>A0A2H4P736</accession>
<keyword evidence="2" id="KW-1185">Reference proteome</keyword>
<reference evidence="2" key="1">
    <citation type="submission" date="2017-10" db="EMBL/GenBank/DDBJ databases">
        <authorList>
            <person name="Tie K."/>
            <person name="Feng X."/>
            <person name="Yuan Y."/>
        </authorList>
    </citation>
    <scope>NUCLEOTIDE SEQUENCE [LARGE SCALE GENOMIC DNA]</scope>
</reference>
<sequence>MEENNMSEFVAEFHDNDGDGMSVSTDKFGTICELNIYSDTGCFPMSDADEVERLGNWLIDQAKYMRSE</sequence>
<dbReference type="EMBL" id="MG241338">
    <property type="protein sequence ID" value="ATW57840.1"/>
    <property type="molecule type" value="Genomic_DNA"/>
</dbReference>
<organism evidence="1 2">
    <name type="scientific">Salmonella phage YSP2</name>
    <dbReference type="NCBI Taxonomy" id="2053686"/>
    <lineage>
        <taxon>Viruses</taxon>
        <taxon>Duplodnaviria</taxon>
        <taxon>Heunggongvirae</taxon>
        <taxon>Uroviricota</taxon>
        <taxon>Caudoviricetes</taxon>
        <taxon>Drexlerviridae</taxon>
        <taxon>Tempevirinae</taxon>
        <taxon>Tlsvirus</taxon>
        <taxon>Tlsvirus YSP2</taxon>
    </lineage>
</organism>
<evidence type="ECO:0000313" key="1">
    <source>
        <dbReference type="EMBL" id="ATW57840.1"/>
    </source>
</evidence>
<name>A0A2H4P736_9CAUD</name>